<keyword evidence="3 10" id="KW-0812">Transmembrane</keyword>
<evidence type="ECO:0000256" key="5">
    <source>
        <dbReference type="ARBA" id="ARBA00023040"/>
    </source>
</evidence>
<evidence type="ECO:0000256" key="1">
    <source>
        <dbReference type="ARBA" id="ARBA00004651"/>
    </source>
</evidence>
<dbReference type="FunCoup" id="A0A6P8IKV9">
    <property type="interactions" value="300"/>
</dbReference>
<evidence type="ECO:0000256" key="9">
    <source>
        <dbReference type="ARBA" id="ARBA00023224"/>
    </source>
</evidence>
<sequence>MTQTNRSLNETSSNFVDKERGIFWCTSFGLVGLLIFSSNFATITTFVVNKQLRRHGIYCLLNLAVADMLLGALTIPYYINDIAGIFLQWNLLEPQVYVVVRGFYITVLFGSLFCLVVVSLNRVFATYLPFRYRTMKLRSHLSIFAITWALAIAASVVFFLMKQLQDQVVLVFQGLFVMALIIIIMSYVIILMKVKIKNQVPTTSLSQLRERHLAITVFLVSLLSMTTWIPSIVFHAIYKTQTSGFNIDLQLSIYLIHSSNSLVNPVIYVFRMKDFRKALWKLFTSCMPADSSITPPTSPGNVESNNNQGAGQTNKCVLSFNNVVFDTKL</sequence>
<keyword evidence="12" id="KW-1185">Reference proteome</keyword>
<evidence type="ECO:0000256" key="3">
    <source>
        <dbReference type="ARBA" id="ARBA00022692"/>
    </source>
</evidence>
<name>A0A6P8IKV9_ACTTE</name>
<feature type="transmembrane region" description="Helical" evidence="10">
    <location>
        <begin position="60"/>
        <end position="79"/>
    </location>
</feature>
<feature type="transmembrane region" description="Helical" evidence="10">
    <location>
        <begin position="249"/>
        <end position="270"/>
    </location>
</feature>
<keyword evidence="9" id="KW-0807">Transducer</keyword>
<evidence type="ECO:0000256" key="6">
    <source>
        <dbReference type="ARBA" id="ARBA00023136"/>
    </source>
</evidence>
<keyword evidence="5" id="KW-0297">G-protein coupled receptor</keyword>
<keyword evidence="8" id="KW-0325">Glycoprotein</keyword>
<dbReference type="PROSITE" id="PS50262">
    <property type="entry name" value="G_PROTEIN_RECEP_F1_2"/>
    <property type="match status" value="1"/>
</dbReference>
<dbReference type="InterPro" id="IPR017452">
    <property type="entry name" value="GPCR_Rhodpsn_7TM"/>
</dbReference>
<evidence type="ECO:0000259" key="11">
    <source>
        <dbReference type="PROSITE" id="PS50262"/>
    </source>
</evidence>
<keyword evidence="7" id="KW-0675">Receptor</keyword>
<dbReference type="PRINTS" id="PR00237">
    <property type="entry name" value="GPCRRHODOPSN"/>
</dbReference>
<dbReference type="CDD" id="cd00637">
    <property type="entry name" value="7tm_classA_rhodopsin-like"/>
    <property type="match status" value="1"/>
</dbReference>
<dbReference type="InParanoid" id="A0A6P8IKV9"/>
<feature type="transmembrane region" description="Helical" evidence="10">
    <location>
        <begin position="141"/>
        <end position="161"/>
    </location>
</feature>
<evidence type="ECO:0000256" key="2">
    <source>
        <dbReference type="ARBA" id="ARBA00022475"/>
    </source>
</evidence>
<accession>A0A6P8IKV9</accession>
<dbReference type="GeneID" id="116302453"/>
<evidence type="ECO:0000313" key="13">
    <source>
        <dbReference type="RefSeq" id="XP_031567601.1"/>
    </source>
</evidence>
<keyword evidence="6 10" id="KW-0472">Membrane</keyword>
<evidence type="ECO:0000256" key="4">
    <source>
        <dbReference type="ARBA" id="ARBA00022989"/>
    </source>
</evidence>
<evidence type="ECO:0000256" key="8">
    <source>
        <dbReference type="ARBA" id="ARBA00023180"/>
    </source>
</evidence>
<keyword evidence="4 10" id="KW-1133">Transmembrane helix</keyword>
<dbReference type="RefSeq" id="XP_031567601.1">
    <property type="nucleotide sequence ID" value="XM_031711741.1"/>
</dbReference>
<dbReference type="KEGG" id="aten:116302453"/>
<gene>
    <name evidence="13" type="primary">LOC116302453</name>
</gene>
<dbReference type="AlphaFoldDB" id="A0A6P8IKV9"/>
<organism evidence="12 13">
    <name type="scientific">Actinia tenebrosa</name>
    <name type="common">Australian red waratah sea anemone</name>
    <dbReference type="NCBI Taxonomy" id="6105"/>
    <lineage>
        <taxon>Eukaryota</taxon>
        <taxon>Metazoa</taxon>
        <taxon>Cnidaria</taxon>
        <taxon>Anthozoa</taxon>
        <taxon>Hexacorallia</taxon>
        <taxon>Actiniaria</taxon>
        <taxon>Actiniidae</taxon>
        <taxon>Actinia</taxon>
    </lineage>
</organism>
<feature type="transmembrane region" description="Helical" evidence="10">
    <location>
        <begin position="167"/>
        <end position="192"/>
    </location>
</feature>
<protein>
    <submittedName>
        <fullName evidence="13">Adenosine receptor A3-like</fullName>
    </submittedName>
</protein>
<dbReference type="Pfam" id="PF00001">
    <property type="entry name" value="7tm_1"/>
    <property type="match status" value="1"/>
</dbReference>
<reference evidence="13" key="1">
    <citation type="submission" date="2025-08" db="UniProtKB">
        <authorList>
            <consortium name="RefSeq"/>
        </authorList>
    </citation>
    <scope>IDENTIFICATION</scope>
    <source>
        <tissue evidence="13">Tentacle</tissue>
    </source>
</reference>
<dbReference type="Proteomes" id="UP000515163">
    <property type="component" value="Unplaced"/>
</dbReference>
<evidence type="ECO:0000256" key="10">
    <source>
        <dbReference type="SAM" id="Phobius"/>
    </source>
</evidence>
<evidence type="ECO:0000313" key="12">
    <source>
        <dbReference type="Proteomes" id="UP000515163"/>
    </source>
</evidence>
<feature type="domain" description="G-protein coupled receptors family 1 profile" evidence="11">
    <location>
        <begin position="38"/>
        <end position="268"/>
    </location>
</feature>
<proteinExistence type="predicted"/>
<comment type="subcellular location">
    <subcellularLocation>
        <location evidence="1">Cell membrane</location>
        <topology evidence="1">Multi-pass membrane protein</topology>
    </subcellularLocation>
</comment>
<dbReference type="Gene3D" id="1.20.1070.10">
    <property type="entry name" value="Rhodopsin 7-helix transmembrane proteins"/>
    <property type="match status" value="1"/>
</dbReference>
<feature type="transmembrane region" description="Helical" evidence="10">
    <location>
        <begin position="99"/>
        <end position="120"/>
    </location>
</feature>
<dbReference type="GO" id="GO:0005886">
    <property type="term" value="C:plasma membrane"/>
    <property type="evidence" value="ECO:0007669"/>
    <property type="project" value="UniProtKB-SubCell"/>
</dbReference>
<dbReference type="InterPro" id="IPR000276">
    <property type="entry name" value="GPCR_Rhodpsn"/>
</dbReference>
<dbReference type="PANTHER" id="PTHR24246">
    <property type="entry name" value="OLFACTORY RECEPTOR AND ADENOSINE RECEPTOR"/>
    <property type="match status" value="1"/>
</dbReference>
<dbReference type="OrthoDB" id="5971811at2759"/>
<dbReference type="GO" id="GO:0004930">
    <property type="term" value="F:G protein-coupled receptor activity"/>
    <property type="evidence" value="ECO:0007669"/>
    <property type="project" value="UniProtKB-KW"/>
</dbReference>
<feature type="transmembrane region" description="Helical" evidence="10">
    <location>
        <begin position="213"/>
        <end position="237"/>
    </location>
</feature>
<feature type="transmembrane region" description="Helical" evidence="10">
    <location>
        <begin position="21"/>
        <end position="48"/>
    </location>
</feature>
<dbReference type="SUPFAM" id="SSF81321">
    <property type="entry name" value="Family A G protein-coupled receptor-like"/>
    <property type="match status" value="1"/>
</dbReference>
<keyword evidence="2" id="KW-1003">Cell membrane</keyword>
<dbReference type="PANTHER" id="PTHR24246:SF27">
    <property type="entry name" value="ADENOSINE RECEPTOR, ISOFORM A"/>
    <property type="match status" value="1"/>
</dbReference>
<evidence type="ECO:0000256" key="7">
    <source>
        <dbReference type="ARBA" id="ARBA00023170"/>
    </source>
</evidence>